<dbReference type="InterPro" id="IPR012337">
    <property type="entry name" value="RNaseH-like_sf"/>
</dbReference>
<gene>
    <name evidence="2" type="ORF">Ddye_028756</name>
</gene>
<protein>
    <recommendedName>
        <fullName evidence="1">HAT C-terminal dimerisation domain-containing protein</fullName>
    </recommendedName>
</protein>
<dbReference type="PANTHER" id="PTHR23272">
    <property type="entry name" value="BED FINGER-RELATED"/>
    <property type="match status" value="1"/>
</dbReference>
<organism evidence="2 3">
    <name type="scientific">Dipteronia dyeriana</name>
    <dbReference type="NCBI Taxonomy" id="168575"/>
    <lineage>
        <taxon>Eukaryota</taxon>
        <taxon>Viridiplantae</taxon>
        <taxon>Streptophyta</taxon>
        <taxon>Embryophyta</taxon>
        <taxon>Tracheophyta</taxon>
        <taxon>Spermatophyta</taxon>
        <taxon>Magnoliopsida</taxon>
        <taxon>eudicotyledons</taxon>
        <taxon>Gunneridae</taxon>
        <taxon>Pentapetalae</taxon>
        <taxon>rosids</taxon>
        <taxon>malvids</taxon>
        <taxon>Sapindales</taxon>
        <taxon>Sapindaceae</taxon>
        <taxon>Hippocastanoideae</taxon>
        <taxon>Acereae</taxon>
        <taxon>Dipteronia</taxon>
    </lineage>
</organism>
<reference evidence="2" key="1">
    <citation type="journal article" date="2023" name="Plant J.">
        <title>Genome sequences and population genomics provide insights into the demographic history, inbreeding, and mutation load of two 'living fossil' tree species of Dipteronia.</title>
        <authorList>
            <person name="Feng Y."/>
            <person name="Comes H.P."/>
            <person name="Chen J."/>
            <person name="Zhu S."/>
            <person name="Lu R."/>
            <person name="Zhang X."/>
            <person name="Li P."/>
            <person name="Qiu J."/>
            <person name="Olsen K.M."/>
            <person name="Qiu Y."/>
        </authorList>
    </citation>
    <scope>NUCLEOTIDE SEQUENCE</scope>
    <source>
        <strain evidence="2">KIB01</strain>
    </source>
</reference>
<dbReference type="GO" id="GO:0046983">
    <property type="term" value="F:protein dimerization activity"/>
    <property type="evidence" value="ECO:0007669"/>
    <property type="project" value="InterPro"/>
</dbReference>
<dbReference type="InterPro" id="IPR008906">
    <property type="entry name" value="HATC_C_dom"/>
</dbReference>
<accession>A0AAD9TEA7</accession>
<evidence type="ECO:0000259" key="1">
    <source>
        <dbReference type="Pfam" id="PF05699"/>
    </source>
</evidence>
<proteinExistence type="predicted"/>
<sequence length="112" mass="12614">MKTLVVMDNIDRKMFGTVWEVKWKSHERSLPLLSIMARDMLMPPVSTVASESAFTAGGKVLDERRSRLGPDILEAVVCIKDREDVDQRAQKWQDQTAIEFTNLTLSDGSSST</sequence>
<dbReference type="Pfam" id="PF05699">
    <property type="entry name" value="Dimer_Tnp_hAT"/>
    <property type="match status" value="1"/>
</dbReference>
<dbReference type="AlphaFoldDB" id="A0AAD9TEA7"/>
<evidence type="ECO:0000313" key="2">
    <source>
        <dbReference type="EMBL" id="KAK2633964.1"/>
    </source>
</evidence>
<feature type="domain" description="HAT C-terminal dimerisation" evidence="1">
    <location>
        <begin position="22"/>
        <end position="81"/>
    </location>
</feature>
<dbReference type="EMBL" id="JANJYI010000009">
    <property type="protein sequence ID" value="KAK2633964.1"/>
    <property type="molecule type" value="Genomic_DNA"/>
</dbReference>
<dbReference type="SUPFAM" id="SSF53098">
    <property type="entry name" value="Ribonuclease H-like"/>
    <property type="match status" value="1"/>
</dbReference>
<keyword evidence="3" id="KW-1185">Reference proteome</keyword>
<name>A0AAD9TEA7_9ROSI</name>
<evidence type="ECO:0000313" key="3">
    <source>
        <dbReference type="Proteomes" id="UP001280121"/>
    </source>
</evidence>
<comment type="caution">
    <text evidence="2">The sequence shown here is derived from an EMBL/GenBank/DDBJ whole genome shotgun (WGS) entry which is preliminary data.</text>
</comment>
<dbReference type="PANTHER" id="PTHR23272:SF184">
    <property type="entry name" value="OS03G0311250 PROTEIN"/>
    <property type="match status" value="1"/>
</dbReference>
<dbReference type="Proteomes" id="UP001280121">
    <property type="component" value="Unassembled WGS sequence"/>
</dbReference>